<dbReference type="Proteomes" id="UP000619788">
    <property type="component" value="Unassembled WGS sequence"/>
</dbReference>
<keyword evidence="4" id="KW-0238">DNA-binding</keyword>
<evidence type="ECO:0000256" key="5">
    <source>
        <dbReference type="ARBA" id="ARBA00023163"/>
    </source>
</evidence>
<dbReference type="PANTHER" id="PTHR43133:SF8">
    <property type="entry name" value="RNA POLYMERASE SIGMA FACTOR HI_1459-RELATED"/>
    <property type="match status" value="1"/>
</dbReference>
<evidence type="ECO:0000256" key="4">
    <source>
        <dbReference type="ARBA" id="ARBA00023125"/>
    </source>
</evidence>
<evidence type="ECO:0000256" key="1">
    <source>
        <dbReference type="ARBA" id="ARBA00010641"/>
    </source>
</evidence>
<dbReference type="GO" id="GO:0006352">
    <property type="term" value="P:DNA-templated transcription initiation"/>
    <property type="evidence" value="ECO:0007669"/>
    <property type="project" value="InterPro"/>
</dbReference>
<dbReference type="Gene3D" id="1.10.10.1320">
    <property type="entry name" value="Anti-sigma factor, zinc-finger domain"/>
    <property type="match status" value="1"/>
</dbReference>
<feature type="transmembrane region" description="Helical" evidence="7">
    <location>
        <begin position="284"/>
        <end position="306"/>
    </location>
</feature>
<reference evidence="10 11" key="1">
    <citation type="submission" date="2021-01" db="EMBL/GenBank/DDBJ databases">
        <title>Whole genome shotgun sequence of Planobispora siamensis NBRC 107568.</title>
        <authorList>
            <person name="Komaki H."/>
            <person name="Tamura T."/>
        </authorList>
    </citation>
    <scope>NUCLEOTIDE SEQUENCE [LARGE SCALE GENOMIC DNA]</scope>
    <source>
        <strain evidence="10 11">NBRC 107568</strain>
    </source>
</reference>
<keyword evidence="7" id="KW-1133">Transmembrane helix</keyword>
<dbReference type="AlphaFoldDB" id="A0A8J3SGS9"/>
<keyword evidence="2" id="KW-0805">Transcription regulation</keyword>
<sequence>MSMDASQSDAELLAAIRGGNAAAYVGLYERHAAAARTLARQLVLSPAVSEDVVAETFTRILDLIRRGGGPDEAFRPYLLSALRRTVYERGRTDTGHGGGTEIELFDPGVPFVDPALTGLERSLVARAFLSLPERWQLVLWHTEVERARAAEVALLLGLPVDSVEALAYQALEGMRQACLRTHMAETPRQGCRSVVAKMGAYVRGGLTKRESRTVDRHVEGCADCRVIFMELSDVSQGLRVIVGPLIAGSVLGGYLAALGKADHTGGFLGGVIGWGREPGRGRQAAAVCGAVVALAMAVVLVLITVADPAVLTRSRSSTPIPAPIVAQPESGSAEPPAPPQKTGAQETRPTEAAPSGTGPSGTGPSGAEPSGTPPQPTASATASPPIRWRSRVGLPPLPPSSPAPLLPAPPAPLLLAGLDTLGALVRSESGMLAVRLRNAGTAGSAPLVAWIGLPSGVTMAPVVRRAHATVSGGAVGTVDGWSCRAVRTGARCARGPLGPGRSTTVFLRVLVSSRAREGAVPSVRITGAGRVITATAASGVRSAGAPARFAADGRVTTAAIGNTLVAPRSSSVIRAQAQATADLTCGDVPGEGGDEAPGAPRAQRPAAGPQPLDRDGDPTTRSSSAARLALPRRSRIVWAGLYWSSGAPAGPVKFKVPGAQEYTRIRAARTLEQDLPEGRAYQSFADVTRLVRGLRGRYWVADVPAGSGAVRHAGWSLVVVAADPRRPYGRAVVVDTFTAVGRGRPARIPLDGLVASPVPARVDLVAWGGEAGVRGDRVRVGRGVPLRPESGGREPGDVFDGSATGALGTVLTSGVDVDGFRVALGRRPVLRVSGGRDAILFGVAVVNVQARS</sequence>
<evidence type="ECO:0000313" key="10">
    <source>
        <dbReference type="EMBL" id="GIH94013.1"/>
    </source>
</evidence>
<dbReference type="GO" id="GO:0016987">
    <property type="term" value="F:sigma factor activity"/>
    <property type="evidence" value="ECO:0007669"/>
    <property type="project" value="UniProtKB-KW"/>
</dbReference>
<dbReference type="GO" id="GO:0003677">
    <property type="term" value="F:DNA binding"/>
    <property type="evidence" value="ECO:0007669"/>
    <property type="project" value="UniProtKB-KW"/>
</dbReference>
<dbReference type="InterPro" id="IPR013324">
    <property type="entry name" value="RNA_pol_sigma_r3/r4-like"/>
</dbReference>
<evidence type="ECO:0008006" key="12">
    <source>
        <dbReference type="Google" id="ProtNLM"/>
    </source>
</evidence>
<dbReference type="InterPro" id="IPR041916">
    <property type="entry name" value="Anti_sigma_zinc_sf"/>
</dbReference>
<evidence type="ECO:0000259" key="8">
    <source>
        <dbReference type="Pfam" id="PF04542"/>
    </source>
</evidence>
<proteinExistence type="inferred from homology"/>
<protein>
    <recommendedName>
        <fullName evidence="12">RNA polymerase sigma factor, sigma-70 family</fullName>
    </recommendedName>
</protein>
<keyword evidence="3" id="KW-0731">Sigma factor</keyword>
<dbReference type="InterPro" id="IPR039425">
    <property type="entry name" value="RNA_pol_sigma-70-like"/>
</dbReference>
<gene>
    <name evidence="10" type="ORF">Psi01_46430</name>
</gene>
<organism evidence="10 11">
    <name type="scientific">Planobispora siamensis</name>
    <dbReference type="NCBI Taxonomy" id="936338"/>
    <lineage>
        <taxon>Bacteria</taxon>
        <taxon>Bacillati</taxon>
        <taxon>Actinomycetota</taxon>
        <taxon>Actinomycetes</taxon>
        <taxon>Streptosporangiales</taxon>
        <taxon>Streptosporangiaceae</taxon>
        <taxon>Planobispora</taxon>
    </lineage>
</organism>
<dbReference type="InterPro" id="IPR007627">
    <property type="entry name" value="RNA_pol_sigma70_r2"/>
</dbReference>
<dbReference type="Pfam" id="PF04542">
    <property type="entry name" value="Sigma70_r2"/>
    <property type="match status" value="1"/>
</dbReference>
<dbReference type="PANTHER" id="PTHR43133">
    <property type="entry name" value="RNA POLYMERASE ECF-TYPE SIGMA FACTO"/>
    <property type="match status" value="1"/>
</dbReference>
<dbReference type="EMBL" id="BOOJ01000036">
    <property type="protein sequence ID" value="GIH94013.1"/>
    <property type="molecule type" value="Genomic_DNA"/>
</dbReference>
<keyword evidence="7" id="KW-0812">Transmembrane</keyword>
<feature type="domain" description="RNA polymerase sigma-70 region 2" evidence="8">
    <location>
        <begin position="27"/>
        <end position="90"/>
    </location>
</feature>
<feature type="region of interest" description="Disordered" evidence="6">
    <location>
        <begin position="583"/>
        <end position="626"/>
    </location>
</feature>
<evidence type="ECO:0000313" key="11">
    <source>
        <dbReference type="Proteomes" id="UP000619788"/>
    </source>
</evidence>
<evidence type="ECO:0000256" key="2">
    <source>
        <dbReference type="ARBA" id="ARBA00023015"/>
    </source>
</evidence>
<feature type="region of interest" description="Disordered" evidence="6">
    <location>
        <begin position="314"/>
        <end position="403"/>
    </location>
</feature>
<comment type="caution">
    <text evidence="10">The sequence shown here is derived from an EMBL/GenBank/DDBJ whole genome shotgun (WGS) entry which is preliminary data.</text>
</comment>
<keyword evidence="11" id="KW-1185">Reference proteome</keyword>
<evidence type="ECO:0000259" key="9">
    <source>
        <dbReference type="Pfam" id="PF13490"/>
    </source>
</evidence>
<dbReference type="InterPro" id="IPR013325">
    <property type="entry name" value="RNA_pol_sigma_r2"/>
</dbReference>
<feature type="compositionally biased region" description="Low complexity" evidence="6">
    <location>
        <begin position="596"/>
        <end position="611"/>
    </location>
</feature>
<feature type="domain" description="Putative zinc-finger" evidence="9">
    <location>
        <begin position="191"/>
        <end position="225"/>
    </location>
</feature>
<dbReference type="SUPFAM" id="SSF88659">
    <property type="entry name" value="Sigma3 and sigma4 domains of RNA polymerase sigma factors"/>
    <property type="match status" value="1"/>
</dbReference>
<name>A0A8J3SGS9_9ACTN</name>
<dbReference type="InterPro" id="IPR027383">
    <property type="entry name" value="Znf_put"/>
</dbReference>
<keyword evidence="5" id="KW-0804">Transcription</keyword>
<dbReference type="Pfam" id="PF13490">
    <property type="entry name" value="zf-HC2"/>
    <property type="match status" value="1"/>
</dbReference>
<evidence type="ECO:0000256" key="7">
    <source>
        <dbReference type="SAM" id="Phobius"/>
    </source>
</evidence>
<accession>A0A8J3SGS9</accession>
<dbReference type="Gene3D" id="1.10.1740.10">
    <property type="match status" value="1"/>
</dbReference>
<evidence type="ECO:0000256" key="3">
    <source>
        <dbReference type="ARBA" id="ARBA00023082"/>
    </source>
</evidence>
<evidence type="ECO:0000256" key="6">
    <source>
        <dbReference type="SAM" id="MobiDB-lite"/>
    </source>
</evidence>
<dbReference type="SUPFAM" id="SSF88946">
    <property type="entry name" value="Sigma2 domain of RNA polymerase sigma factors"/>
    <property type="match status" value="1"/>
</dbReference>
<keyword evidence="7" id="KW-0472">Membrane</keyword>
<comment type="similarity">
    <text evidence="1">Belongs to the sigma-70 factor family. ECF subfamily.</text>
</comment>